<organism evidence="6 7">
    <name type="scientific">Actinidia rufa</name>
    <dbReference type="NCBI Taxonomy" id="165716"/>
    <lineage>
        <taxon>Eukaryota</taxon>
        <taxon>Viridiplantae</taxon>
        <taxon>Streptophyta</taxon>
        <taxon>Embryophyta</taxon>
        <taxon>Tracheophyta</taxon>
        <taxon>Spermatophyta</taxon>
        <taxon>Magnoliopsida</taxon>
        <taxon>eudicotyledons</taxon>
        <taxon>Gunneridae</taxon>
        <taxon>Pentapetalae</taxon>
        <taxon>asterids</taxon>
        <taxon>Ericales</taxon>
        <taxon>Actinidiaceae</taxon>
        <taxon>Actinidia</taxon>
    </lineage>
</organism>
<protein>
    <submittedName>
        <fullName evidence="6">UDP-glucosyl transferase 78D2</fullName>
    </submittedName>
</protein>
<keyword evidence="4" id="KW-0284">Flavonoid biosynthesis</keyword>
<keyword evidence="2 5" id="KW-0328">Glycosyltransferase</keyword>
<dbReference type="InterPro" id="IPR002213">
    <property type="entry name" value="UDP_glucos_trans"/>
</dbReference>
<keyword evidence="3 5" id="KW-0808">Transferase</keyword>
<dbReference type="SUPFAM" id="SSF53756">
    <property type="entry name" value="UDP-Glycosyltransferase/glycogen phosphorylase"/>
    <property type="match status" value="1"/>
</dbReference>
<evidence type="ECO:0000256" key="5">
    <source>
        <dbReference type="RuleBase" id="RU003718"/>
    </source>
</evidence>
<evidence type="ECO:0000256" key="3">
    <source>
        <dbReference type="ARBA" id="ARBA00022679"/>
    </source>
</evidence>
<dbReference type="GO" id="GO:0008194">
    <property type="term" value="F:UDP-glycosyltransferase activity"/>
    <property type="evidence" value="ECO:0007669"/>
    <property type="project" value="InterPro"/>
</dbReference>
<sequence length="396" mass="43022">MRITNSSSECHVAVLAFPFSTHPGPLLNLVQRLAVEAPDVIFSFYSTAKSNESLFSVPNPENIKPYPVWDGVPEGYVFSGKPQEDINLFLEAAAKGFKFGDAGGISGRQNELLKFIPGFSELRLGDLPSGVLFGNLKSPFSIMLHKIGQALPKAATVVINSFEELDPELNKVLNSNFGKFLNIGPSNLTSPQPLSNSDEYRCISWLAKQRSASVAYIGFGSVAKPTPDEVVAIAEALEASGTPFLWSLRDTSKQYLPEGFLNRTSELGKIVPWAPQVQVLAHSSTGVFITHCGWNSVLETIAGGVPMIGRPFFGDHPINTWMVENVWKIGVRVEGGVFTKSGTMRALELVLSHEKGKKLKDQIGNLRELALKAVGPKGSSSQNFNNLLEVITGHNL</sequence>
<proteinExistence type="inferred from homology"/>
<evidence type="ECO:0000313" key="7">
    <source>
        <dbReference type="Proteomes" id="UP000585474"/>
    </source>
</evidence>
<evidence type="ECO:0000256" key="4">
    <source>
        <dbReference type="ARBA" id="ARBA00023241"/>
    </source>
</evidence>
<dbReference type="Pfam" id="PF00201">
    <property type="entry name" value="UDPGT"/>
    <property type="match status" value="1"/>
</dbReference>
<dbReference type="InterPro" id="IPR035595">
    <property type="entry name" value="UDP_glycos_trans_CS"/>
</dbReference>
<comment type="similarity">
    <text evidence="1 5">Belongs to the UDP-glycosyltransferase family.</text>
</comment>
<gene>
    <name evidence="6" type="ORF">Acr_04g0001930</name>
</gene>
<comment type="caution">
    <text evidence="6">The sequence shown here is derived from an EMBL/GenBank/DDBJ whole genome shotgun (WGS) entry which is preliminary data.</text>
</comment>
<keyword evidence="7" id="KW-1185">Reference proteome</keyword>
<evidence type="ECO:0000256" key="1">
    <source>
        <dbReference type="ARBA" id="ARBA00009995"/>
    </source>
</evidence>
<dbReference type="PANTHER" id="PTHR48045:SF34">
    <property type="entry name" value="ISOFLAVONE 7-O-GLUCOSYLTRANSFERASE 1-LIKE"/>
    <property type="match status" value="1"/>
</dbReference>
<dbReference type="AlphaFoldDB" id="A0A7J0EG64"/>
<name>A0A7J0EG64_9ERIC</name>
<dbReference type="FunFam" id="3.40.50.2000:FF:000091">
    <property type="entry name" value="Glycosyltransferase"/>
    <property type="match status" value="1"/>
</dbReference>
<evidence type="ECO:0000256" key="2">
    <source>
        <dbReference type="ARBA" id="ARBA00022676"/>
    </source>
</evidence>
<dbReference type="Proteomes" id="UP000585474">
    <property type="component" value="Unassembled WGS sequence"/>
</dbReference>
<dbReference type="Gene3D" id="3.40.50.2000">
    <property type="entry name" value="Glycogen Phosphorylase B"/>
    <property type="match status" value="3"/>
</dbReference>
<dbReference type="GO" id="GO:0009813">
    <property type="term" value="P:flavonoid biosynthetic process"/>
    <property type="evidence" value="ECO:0007669"/>
    <property type="project" value="UniProtKB-KW"/>
</dbReference>
<dbReference type="OrthoDB" id="5835829at2759"/>
<dbReference type="PANTHER" id="PTHR48045">
    <property type="entry name" value="UDP-GLYCOSYLTRANSFERASE 72B1"/>
    <property type="match status" value="1"/>
</dbReference>
<evidence type="ECO:0000313" key="6">
    <source>
        <dbReference type="EMBL" id="GFY85455.1"/>
    </source>
</evidence>
<reference evidence="6 7" key="1">
    <citation type="submission" date="2019-07" db="EMBL/GenBank/DDBJ databases">
        <title>De Novo Assembly of kiwifruit Actinidia rufa.</title>
        <authorList>
            <person name="Sugita-Konishi S."/>
            <person name="Sato K."/>
            <person name="Mori E."/>
            <person name="Abe Y."/>
            <person name="Kisaki G."/>
            <person name="Hamano K."/>
            <person name="Suezawa K."/>
            <person name="Otani M."/>
            <person name="Fukuda T."/>
            <person name="Manabe T."/>
            <person name="Gomi K."/>
            <person name="Tabuchi M."/>
            <person name="Akimitsu K."/>
            <person name="Kataoka I."/>
        </authorList>
    </citation>
    <scope>NUCLEOTIDE SEQUENCE [LARGE SCALE GENOMIC DNA]</scope>
    <source>
        <strain evidence="7">cv. Fuchu</strain>
    </source>
</reference>
<dbReference type="PROSITE" id="PS00375">
    <property type="entry name" value="UDPGT"/>
    <property type="match status" value="1"/>
</dbReference>
<dbReference type="CDD" id="cd03784">
    <property type="entry name" value="GT1_Gtf-like"/>
    <property type="match status" value="1"/>
</dbReference>
<accession>A0A7J0EG64</accession>
<dbReference type="EMBL" id="BJWL01000004">
    <property type="protein sequence ID" value="GFY85455.1"/>
    <property type="molecule type" value="Genomic_DNA"/>
</dbReference>